<reference evidence="1" key="1">
    <citation type="submission" date="2023-02" db="EMBL/GenBank/DDBJ databases">
        <title>Georgenia sp.10Sc9-8, isolated from a soil sample collected from the Taklamakan desert.</title>
        <authorList>
            <person name="Liu S."/>
        </authorList>
    </citation>
    <scope>NUCLEOTIDE SEQUENCE</scope>
    <source>
        <strain evidence="1">10Sc9-8</strain>
    </source>
</reference>
<dbReference type="NCBIfam" id="TIGR04088">
    <property type="entry name" value="cognate_SipW"/>
    <property type="match status" value="1"/>
</dbReference>
<dbReference type="Proteomes" id="UP001165561">
    <property type="component" value="Unassembled WGS sequence"/>
</dbReference>
<evidence type="ECO:0000313" key="1">
    <source>
        <dbReference type="EMBL" id="MDD9206686.1"/>
    </source>
</evidence>
<organism evidence="1 2">
    <name type="scientific">Georgenia halotolerans</name>
    <dbReference type="NCBI Taxonomy" id="3028317"/>
    <lineage>
        <taxon>Bacteria</taxon>
        <taxon>Bacillati</taxon>
        <taxon>Actinomycetota</taxon>
        <taxon>Actinomycetes</taxon>
        <taxon>Micrococcales</taxon>
        <taxon>Bogoriellaceae</taxon>
        <taxon>Georgenia</taxon>
    </lineage>
</organism>
<keyword evidence="2" id="KW-1185">Reference proteome</keyword>
<dbReference type="NCBIfam" id="TIGR04089">
    <property type="entry name" value="exp_by_SipW_III"/>
    <property type="match status" value="1"/>
</dbReference>
<comment type="caution">
    <text evidence="1">The sequence shown here is derived from an EMBL/GenBank/DDBJ whole genome shotgun (WGS) entry which is preliminary data.</text>
</comment>
<sequence length="184" mass="18975">MVNKMTKGAVAVAAGVTLLLGGAGTYAWWSVEQSAAEQGEIQSGDLDLALGQAAWTLNGDPVTADVTQVRVVPGDVLVLTQSVTVTAIGDDLASQLSVSETDLTGTDPQLVEALDVEFTLPEETGWATLGEQNTYAIASSSEAYAPVEATVVITFDEATEGQVGTNAAVDLTSVVFSLDQLPTI</sequence>
<protein>
    <submittedName>
        <fullName evidence="1">Alternate-type signal peptide domain-containing protein</fullName>
    </submittedName>
</protein>
<evidence type="ECO:0000313" key="2">
    <source>
        <dbReference type="Proteomes" id="UP001165561"/>
    </source>
</evidence>
<proteinExistence type="predicted"/>
<dbReference type="InterPro" id="IPR023833">
    <property type="entry name" value="Signal_pept_SipW-depend-type"/>
</dbReference>
<dbReference type="InterPro" id="IPR024006">
    <property type="entry name" value="Alt_signal_exp_actinobact"/>
</dbReference>
<accession>A0ABT5TX98</accession>
<name>A0ABT5TX98_9MICO</name>
<dbReference type="EMBL" id="JARACI010000952">
    <property type="protein sequence ID" value="MDD9206686.1"/>
    <property type="molecule type" value="Genomic_DNA"/>
</dbReference>
<gene>
    <name evidence="1" type="ORF">PU560_09440</name>
</gene>